<dbReference type="AlphaFoldDB" id="A0A6N7YUP4"/>
<dbReference type="GO" id="GO:0070967">
    <property type="term" value="F:coenzyme F420 binding"/>
    <property type="evidence" value="ECO:0007669"/>
    <property type="project" value="TreeGrafter"/>
</dbReference>
<proteinExistence type="inferred from homology"/>
<evidence type="ECO:0000256" key="1">
    <source>
        <dbReference type="ARBA" id="ARBA00008710"/>
    </source>
</evidence>
<evidence type="ECO:0000256" key="2">
    <source>
        <dbReference type="ARBA" id="ARBA00049106"/>
    </source>
</evidence>
<dbReference type="InterPro" id="IPR004378">
    <property type="entry name" value="F420H2_quin_Rdtase"/>
</dbReference>
<protein>
    <submittedName>
        <fullName evidence="3">Nitroreductase family deazaflavin-dependent oxidoreductase</fullName>
    </submittedName>
</protein>
<keyword evidence="4" id="KW-1185">Reference proteome</keyword>
<evidence type="ECO:0000313" key="4">
    <source>
        <dbReference type="Proteomes" id="UP000440096"/>
    </source>
</evidence>
<reference evidence="3 4" key="1">
    <citation type="submission" date="2019-11" db="EMBL/GenBank/DDBJ databases">
        <title>Draft genome of Amycolatopsis RM579.</title>
        <authorList>
            <person name="Duangmal K."/>
            <person name="Mingma R."/>
        </authorList>
    </citation>
    <scope>NUCLEOTIDE SEQUENCE [LARGE SCALE GENOMIC DNA]</scope>
    <source>
        <strain evidence="3 4">RM579</strain>
    </source>
</reference>
<dbReference type="Pfam" id="PF04075">
    <property type="entry name" value="F420H2_quin_red"/>
    <property type="match status" value="1"/>
</dbReference>
<dbReference type="SUPFAM" id="SSF50475">
    <property type="entry name" value="FMN-binding split barrel"/>
    <property type="match status" value="1"/>
</dbReference>
<dbReference type="Gene3D" id="2.30.110.10">
    <property type="entry name" value="Electron Transport, Fmn-binding Protein, Chain A"/>
    <property type="match status" value="1"/>
</dbReference>
<dbReference type="GO" id="GO:0005886">
    <property type="term" value="C:plasma membrane"/>
    <property type="evidence" value="ECO:0007669"/>
    <property type="project" value="TreeGrafter"/>
</dbReference>
<comment type="caution">
    <text evidence="3">The sequence shown here is derived from an EMBL/GenBank/DDBJ whole genome shotgun (WGS) entry which is preliminary data.</text>
</comment>
<dbReference type="PANTHER" id="PTHR39428:SF1">
    <property type="entry name" value="F420H(2)-DEPENDENT QUINONE REDUCTASE RV1261C"/>
    <property type="match status" value="1"/>
</dbReference>
<comment type="catalytic activity">
    <reaction evidence="2">
        <text>oxidized coenzyme F420-(gamma-L-Glu)(n) + a quinol + H(+) = reduced coenzyme F420-(gamma-L-Glu)(n) + a quinone</text>
        <dbReference type="Rhea" id="RHEA:39663"/>
        <dbReference type="Rhea" id="RHEA-COMP:12939"/>
        <dbReference type="Rhea" id="RHEA-COMP:14378"/>
        <dbReference type="ChEBI" id="CHEBI:15378"/>
        <dbReference type="ChEBI" id="CHEBI:24646"/>
        <dbReference type="ChEBI" id="CHEBI:132124"/>
        <dbReference type="ChEBI" id="CHEBI:133980"/>
        <dbReference type="ChEBI" id="CHEBI:139511"/>
    </reaction>
</comment>
<organism evidence="3 4">
    <name type="scientific">Amycolatopsis pithecellobii</name>
    <dbReference type="NCBI Taxonomy" id="664692"/>
    <lineage>
        <taxon>Bacteria</taxon>
        <taxon>Bacillati</taxon>
        <taxon>Actinomycetota</taxon>
        <taxon>Actinomycetes</taxon>
        <taxon>Pseudonocardiales</taxon>
        <taxon>Pseudonocardiaceae</taxon>
        <taxon>Amycolatopsis</taxon>
    </lineage>
</organism>
<dbReference type="NCBIfam" id="TIGR00026">
    <property type="entry name" value="hi_GC_TIGR00026"/>
    <property type="match status" value="1"/>
</dbReference>
<dbReference type="RefSeq" id="WP_312868369.1">
    <property type="nucleotide sequence ID" value="NZ_WMBA01000039.1"/>
</dbReference>
<dbReference type="Proteomes" id="UP000440096">
    <property type="component" value="Unassembled WGS sequence"/>
</dbReference>
<sequence>MKLRSRLARWLASQRWAMRAAKVVPGIDHRLHRLTGGRVSLLGIADVPSIRLTTVGRRSGLPRAVNLLYFPRGEQFVLVGSNWGRPRDPDWARNLRAQPDAVVEVRRREIPVLATEVTGEQYQRLWREVLDFWPGFAMERAEAGRELPLFVLTRR</sequence>
<evidence type="ECO:0000313" key="3">
    <source>
        <dbReference type="EMBL" id="MTD56785.1"/>
    </source>
</evidence>
<accession>A0A6N7YUP4</accession>
<dbReference type="GO" id="GO:0016491">
    <property type="term" value="F:oxidoreductase activity"/>
    <property type="evidence" value="ECO:0007669"/>
    <property type="project" value="InterPro"/>
</dbReference>
<dbReference type="EMBL" id="WMBA01000039">
    <property type="protein sequence ID" value="MTD56785.1"/>
    <property type="molecule type" value="Genomic_DNA"/>
</dbReference>
<dbReference type="PANTHER" id="PTHR39428">
    <property type="entry name" value="F420H(2)-DEPENDENT QUINONE REDUCTASE RV1261C"/>
    <property type="match status" value="1"/>
</dbReference>
<comment type="similarity">
    <text evidence="1">Belongs to the F420H(2)-dependent quinone reductase family.</text>
</comment>
<name>A0A6N7YUP4_9PSEU</name>
<dbReference type="InterPro" id="IPR012349">
    <property type="entry name" value="Split_barrel_FMN-bd"/>
</dbReference>
<gene>
    <name evidence="3" type="ORF">GKO32_22840</name>
</gene>